<dbReference type="AlphaFoldDB" id="A0A1Y2IZL2"/>
<gene>
    <name evidence="1" type="ORF">PYCCODRAFT_1423177</name>
</gene>
<keyword evidence="2" id="KW-1185">Reference proteome</keyword>
<name>A0A1Y2IZL2_TRAC3</name>
<reference evidence="1 2" key="1">
    <citation type="journal article" date="2015" name="Biotechnol. Biofuels">
        <title>Enhanced degradation of softwood versus hardwood by the white-rot fungus Pycnoporus coccineus.</title>
        <authorList>
            <person name="Couturier M."/>
            <person name="Navarro D."/>
            <person name="Chevret D."/>
            <person name="Henrissat B."/>
            <person name="Piumi F."/>
            <person name="Ruiz-Duenas F.J."/>
            <person name="Martinez A.T."/>
            <person name="Grigoriev I.V."/>
            <person name="Riley R."/>
            <person name="Lipzen A."/>
            <person name="Berrin J.G."/>
            <person name="Master E.R."/>
            <person name="Rosso M.N."/>
        </authorList>
    </citation>
    <scope>NUCLEOTIDE SEQUENCE [LARGE SCALE GENOMIC DNA]</scope>
    <source>
        <strain evidence="1 2">BRFM310</strain>
    </source>
</reference>
<protein>
    <submittedName>
        <fullName evidence="1">Uncharacterized protein</fullName>
    </submittedName>
</protein>
<evidence type="ECO:0000313" key="1">
    <source>
        <dbReference type="EMBL" id="OSD05651.1"/>
    </source>
</evidence>
<dbReference type="OrthoDB" id="10501069at2759"/>
<dbReference type="EMBL" id="KZ084092">
    <property type="protein sequence ID" value="OSD05651.1"/>
    <property type="molecule type" value="Genomic_DNA"/>
</dbReference>
<organism evidence="1 2">
    <name type="scientific">Trametes coccinea (strain BRFM310)</name>
    <name type="common">Pycnoporus coccineus</name>
    <dbReference type="NCBI Taxonomy" id="1353009"/>
    <lineage>
        <taxon>Eukaryota</taxon>
        <taxon>Fungi</taxon>
        <taxon>Dikarya</taxon>
        <taxon>Basidiomycota</taxon>
        <taxon>Agaricomycotina</taxon>
        <taxon>Agaricomycetes</taxon>
        <taxon>Polyporales</taxon>
        <taxon>Polyporaceae</taxon>
        <taxon>Trametes</taxon>
    </lineage>
</organism>
<accession>A0A1Y2IZL2</accession>
<proteinExistence type="predicted"/>
<sequence length="152" mass="16769">MAILNTQKTPTKSTPTPTVRFVPGVKNQLTIRASSFFEYRAPSPFPFRRPRSRHVKKYVAGRKAPVKVRLARRRCARRSSVKKGSVGLGGQTKRALELDVAGERIVEGRQPNQAHLPLPVAEGLRNRMNNLLAGTPADPISWPVNAFASFSG</sequence>
<dbReference type="Proteomes" id="UP000193067">
    <property type="component" value="Unassembled WGS sequence"/>
</dbReference>
<evidence type="ECO:0000313" key="2">
    <source>
        <dbReference type="Proteomes" id="UP000193067"/>
    </source>
</evidence>